<dbReference type="InterPro" id="IPR020569">
    <property type="entry name" value="UPF0029_Impact_CS"/>
</dbReference>
<evidence type="ECO:0000256" key="1">
    <source>
        <dbReference type="ARBA" id="ARBA00007665"/>
    </source>
</evidence>
<accession>J9GPG2</accession>
<comment type="caution">
    <text evidence="3">The sequence shown here is derived from an EMBL/GenBank/DDBJ whole genome shotgun (WGS) entry which is preliminary data.</text>
</comment>
<organism evidence="3">
    <name type="scientific">gut metagenome</name>
    <dbReference type="NCBI Taxonomy" id="749906"/>
    <lineage>
        <taxon>unclassified sequences</taxon>
        <taxon>metagenomes</taxon>
        <taxon>organismal metagenomes</taxon>
    </lineage>
</organism>
<dbReference type="PANTHER" id="PTHR16301">
    <property type="entry name" value="IMPACT-RELATED"/>
    <property type="match status" value="1"/>
</dbReference>
<comment type="similarity">
    <text evidence="1">Belongs to the IMPACT family.</text>
</comment>
<protein>
    <submittedName>
        <fullName evidence="3">Protein containing Uncharacterized protein family UPF0029</fullName>
    </submittedName>
</protein>
<dbReference type="InterPro" id="IPR020568">
    <property type="entry name" value="Ribosomal_Su5_D2-typ_SF"/>
</dbReference>
<sequence>MLKDTFNALTAAGEAIYTEKRSKFYAFALPVENEEDIKRWLTEYKKKYYDARHHCYAYALGTDGSITRSNDDGEPSGTAGKPILGQIRSFDVTNTLVIVIRYFGGVKLGTGGLCVAYKTAAADALANATIEEQIIKETIRMEVPYADADTAMRFVREEGAEIISRDYTATSTIMVASIRRKDKEKLTERLLKILSLKLIKDNEE</sequence>
<evidence type="ECO:0000259" key="2">
    <source>
        <dbReference type="Pfam" id="PF01205"/>
    </source>
</evidence>
<dbReference type="PROSITE" id="PS00910">
    <property type="entry name" value="UPF0029"/>
    <property type="match status" value="1"/>
</dbReference>
<dbReference type="PANTHER" id="PTHR16301:SF20">
    <property type="entry name" value="IMPACT FAMILY MEMBER YIGZ"/>
    <property type="match status" value="1"/>
</dbReference>
<dbReference type="AlphaFoldDB" id="J9GPG2"/>
<proteinExistence type="inferred from homology"/>
<dbReference type="InterPro" id="IPR001498">
    <property type="entry name" value="Impact_N"/>
</dbReference>
<dbReference type="Gene3D" id="3.30.230.30">
    <property type="entry name" value="Impact, N-terminal domain"/>
    <property type="match status" value="1"/>
</dbReference>
<name>J9GPG2_9ZZZZ</name>
<reference evidence="3" key="1">
    <citation type="journal article" date="2012" name="PLoS ONE">
        <title>Gene sets for utilization of primary and secondary nutrition supplies in the distal gut of endangered iberian lynx.</title>
        <authorList>
            <person name="Alcaide M."/>
            <person name="Messina E."/>
            <person name="Richter M."/>
            <person name="Bargiela R."/>
            <person name="Peplies J."/>
            <person name="Huws S.A."/>
            <person name="Newbold C.J."/>
            <person name="Golyshin P.N."/>
            <person name="Simon M.A."/>
            <person name="Lopez G."/>
            <person name="Yakimov M.M."/>
            <person name="Ferrer M."/>
        </authorList>
    </citation>
    <scope>NUCLEOTIDE SEQUENCE</scope>
</reference>
<dbReference type="Pfam" id="PF01205">
    <property type="entry name" value="Impact_N"/>
    <property type="match status" value="1"/>
</dbReference>
<dbReference type="InterPro" id="IPR023582">
    <property type="entry name" value="Impact"/>
</dbReference>
<evidence type="ECO:0000313" key="3">
    <source>
        <dbReference type="EMBL" id="EJX04293.1"/>
    </source>
</evidence>
<gene>
    <name evidence="3" type="ORF">EVA_07600</name>
</gene>
<dbReference type="GO" id="GO:0006446">
    <property type="term" value="P:regulation of translational initiation"/>
    <property type="evidence" value="ECO:0007669"/>
    <property type="project" value="TreeGrafter"/>
</dbReference>
<feature type="domain" description="Impact N-terminal" evidence="2">
    <location>
        <begin position="20"/>
        <end position="125"/>
    </location>
</feature>
<dbReference type="SUPFAM" id="SSF54211">
    <property type="entry name" value="Ribosomal protein S5 domain 2-like"/>
    <property type="match status" value="1"/>
</dbReference>
<dbReference type="EMBL" id="AMCI01001860">
    <property type="protein sequence ID" value="EJX04293.1"/>
    <property type="molecule type" value="Genomic_DNA"/>
</dbReference>
<dbReference type="GO" id="GO:0005737">
    <property type="term" value="C:cytoplasm"/>
    <property type="evidence" value="ECO:0007669"/>
    <property type="project" value="TreeGrafter"/>
</dbReference>
<dbReference type="InterPro" id="IPR036956">
    <property type="entry name" value="Impact_N_sf"/>
</dbReference>